<evidence type="ECO:0000313" key="3">
    <source>
        <dbReference type="Proteomes" id="UP000194474"/>
    </source>
</evidence>
<dbReference type="GO" id="GO:0016491">
    <property type="term" value="F:oxidoreductase activity"/>
    <property type="evidence" value="ECO:0007669"/>
    <property type="project" value="TreeGrafter"/>
</dbReference>
<feature type="transmembrane region" description="Helical" evidence="1">
    <location>
        <begin position="21"/>
        <end position="39"/>
    </location>
</feature>
<keyword evidence="1" id="KW-0472">Membrane</keyword>
<dbReference type="InterPro" id="IPR036188">
    <property type="entry name" value="FAD/NAD-bd_sf"/>
</dbReference>
<dbReference type="SUPFAM" id="SSF51905">
    <property type="entry name" value="FAD/NAD(P)-binding domain"/>
    <property type="match status" value="1"/>
</dbReference>
<evidence type="ECO:0000256" key="1">
    <source>
        <dbReference type="SAM" id="Phobius"/>
    </source>
</evidence>
<organism evidence="2 3">
    <name type="scientific">Devosia lucknowensis</name>
    <dbReference type="NCBI Taxonomy" id="1096929"/>
    <lineage>
        <taxon>Bacteria</taxon>
        <taxon>Pseudomonadati</taxon>
        <taxon>Pseudomonadota</taxon>
        <taxon>Alphaproteobacteria</taxon>
        <taxon>Hyphomicrobiales</taxon>
        <taxon>Devosiaceae</taxon>
        <taxon>Devosia</taxon>
    </lineage>
</organism>
<proteinExistence type="predicted"/>
<dbReference type="Pfam" id="PF13450">
    <property type="entry name" value="NAD_binding_8"/>
    <property type="match status" value="1"/>
</dbReference>
<sequence>MSFSDRDRRLGMDRPISRRDFLNGVAMATAGVAATALMPKGVFAQGAAPAGGDPSKLTGLRGHSETAMNVMHAVRDGTFWDSAPTVTETGERYDLVVVGGGISGLAAARLFQRQKPDATILILENNDDFGGHARRNEFVASNGQTLIGYGGSQSLQTPTYFSPLVKDLLADIGVEYEKFETYYDRDWHEERGLGDAILFRKEDWDMAEDVLVVTADSAAEWVPATPLNDEAKANLIELLDSPPDYLAGKSREEKFEQLAQTTYADFLTEICGYDPQLVKYFQRSTEAYFGMGIDGTTALDAWGNWNPGFDGMDLGDRPYKTMSPSGRLALTDPDPYIYHFPDGNAGVARSLVRTLIPEALPGTTMEDLVTTSVDYAQLDVEGNPVRLRLNASVVRVKHDGEPEAATGVTVTYLEGDTLQTVAAEQVVLACWHRIIPYLTDELGAEQVEALNDQHKIPLIYTNVQLRNWEALDKAKIAGFSDPTGFWKGAEIDFPVSMGSYRFAQEPADPIILHLSKIPLTGDPSMSAREQAAAGRHALTQISFEDMEREIRDMLQRALGAHGFDAARDIEGITCNRWSHGYALEYMRPWDQFWPDGPLPIETARQPWGRVAIANSDSGAYAYVHSAIDQAARAVHDLLGDSATLTDYSRFPGPPVEMLDLVE</sequence>
<keyword evidence="3" id="KW-1185">Reference proteome</keyword>
<dbReference type="AlphaFoldDB" id="A0A1Y6FH13"/>
<dbReference type="Proteomes" id="UP000194474">
    <property type="component" value="Unassembled WGS sequence"/>
</dbReference>
<keyword evidence="1" id="KW-1133">Transmembrane helix</keyword>
<dbReference type="OrthoDB" id="9801699at2"/>
<evidence type="ECO:0000313" key="2">
    <source>
        <dbReference type="EMBL" id="SMQ74145.1"/>
    </source>
</evidence>
<dbReference type="RefSeq" id="WP_086470521.1">
    <property type="nucleotide sequence ID" value="NZ_FXWK01000001.1"/>
</dbReference>
<name>A0A1Y6FH13_9HYPH</name>
<protein>
    <submittedName>
        <fullName evidence="2">Spermidine dehydrogenase</fullName>
    </submittedName>
</protein>
<dbReference type="InterPro" id="IPR006311">
    <property type="entry name" value="TAT_signal"/>
</dbReference>
<reference evidence="3" key="1">
    <citation type="submission" date="2017-04" db="EMBL/GenBank/DDBJ databases">
        <authorList>
            <person name="Varghese N."/>
            <person name="Submissions S."/>
        </authorList>
    </citation>
    <scope>NUCLEOTIDE SEQUENCE [LARGE SCALE GENOMIC DNA]</scope>
</reference>
<accession>A0A1Y6FH13</accession>
<dbReference type="InterPro" id="IPR019546">
    <property type="entry name" value="TAT_signal_bac_arc"/>
</dbReference>
<dbReference type="NCBIfam" id="TIGR01409">
    <property type="entry name" value="TAT_signal_seq"/>
    <property type="match status" value="1"/>
</dbReference>
<keyword evidence="1" id="KW-0812">Transmembrane</keyword>
<dbReference type="PANTHER" id="PTHR42923">
    <property type="entry name" value="PROTOPORPHYRINOGEN OXIDASE"/>
    <property type="match status" value="1"/>
</dbReference>
<dbReference type="Gene3D" id="3.50.50.60">
    <property type="entry name" value="FAD/NAD(P)-binding domain"/>
    <property type="match status" value="1"/>
</dbReference>
<dbReference type="EMBL" id="FXWK01000001">
    <property type="protein sequence ID" value="SMQ74145.1"/>
    <property type="molecule type" value="Genomic_DNA"/>
</dbReference>
<gene>
    <name evidence="2" type="ORF">SAMN06295905_2286</name>
</gene>
<dbReference type="InterPro" id="IPR050464">
    <property type="entry name" value="Zeta_carotene_desat/Oxidored"/>
</dbReference>
<dbReference type="PROSITE" id="PS51318">
    <property type="entry name" value="TAT"/>
    <property type="match status" value="1"/>
</dbReference>
<dbReference type="PANTHER" id="PTHR42923:SF3">
    <property type="entry name" value="PROTOPORPHYRINOGEN OXIDASE"/>
    <property type="match status" value="1"/>
</dbReference>